<dbReference type="EMBL" id="JBHTGP010000027">
    <property type="protein sequence ID" value="MFD0691183.1"/>
    <property type="molecule type" value="Genomic_DNA"/>
</dbReference>
<organism evidence="1 2">
    <name type="scientific">Actinomadura fibrosa</name>
    <dbReference type="NCBI Taxonomy" id="111802"/>
    <lineage>
        <taxon>Bacteria</taxon>
        <taxon>Bacillati</taxon>
        <taxon>Actinomycetota</taxon>
        <taxon>Actinomycetes</taxon>
        <taxon>Streptosporangiales</taxon>
        <taxon>Thermomonosporaceae</taxon>
        <taxon>Actinomadura</taxon>
    </lineage>
</organism>
<reference evidence="2" key="1">
    <citation type="journal article" date="2019" name="Int. J. Syst. Evol. Microbiol.">
        <title>The Global Catalogue of Microorganisms (GCM) 10K type strain sequencing project: providing services to taxonomists for standard genome sequencing and annotation.</title>
        <authorList>
            <consortium name="The Broad Institute Genomics Platform"/>
            <consortium name="The Broad Institute Genome Sequencing Center for Infectious Disease"/>
            <person name="Wu L."/>
            <person name="Ma J."/>
        </authorList>
    </citation>
    <scope>NUCLEOTIDE SEQUENCE [LARGE SCALE GENOMIC DNA]</scope>
    <source>
        <strain evidence="2">JCM 9371</strain>
    </source>
</reference>
<accession>A0ABW2Y0E5</accession>
<gene>
    <name evidence="1" type="ORF">ACFQZM_42300</name>
</gene>
<sequence>MARARWWLNKTNIPYSQSTCYTTSGRRTSCRAGTFRADCSGYVSLAWNVGNLTVGSSQPALTPLGHHQSKSREIAKTSLAAGDALAYYRGPGDNAHIALFVRWQGRRGGPAVVWEQAGGQSGPRQHVWSVSRQRGYRAFRLLSIR</sequence>
<name>A0ABW2Y0E5_9ACTN</name>
<dbReference type="Gene3D" id="3.90.1720.10">
    <property type="entry name" value="endopeptidase domain like (from Nostoc punctiforme)"/>
    <property type="match status" value="1"/>
</dbReference>
<comment type="caution">
    <text evidence="1">The sequence shown here is derived from an EMBL/GenBank/DDBJ whole genome shotgun (WGS) entry which is preliminary data.</text>
</comment>
<keyword evidence="2" id="KW-1185">Reference proteome</keyword>
<evidence type="ECO:0008006" key="3">
    <source>
        <dbReference type="Google" id="ProtNLM"/>
    </source>
</evidence>
<evidence type="ECO:0000313" key="1">
    <source>
        <dbReference type="EMBL" id="MFD0691183.1"/>
    </source>
</evidence>
<proteinExistence type="predicted"/>
<dbReference type="Proteomes" id="UP001597063">
    <property type="component" value="Unassembled WGS sequence"/>
</dbReference>
<dbReference type="RefSeq" id="WP_378325711.1">
    <property type="nucleotide sequence ID" value="NZ_JBHTGP010000027.1"/>
</dbReference>
<protein>
    <recommendedName>
        <fullName evidence="3">NlpC/P60 domain-containing protein</fullName>
    </recommendedName>
</protein>
<evidence type="ECO:0000313" key="2">
    <source>
        <dbReference type="Proteomes" id="UP001597063"/>
    </source>
</evidence>